<protein>
    <submittedName>
        <fullName evidence="1">Uncharacterized protein</fullName>
    </submittedName>
</protein>
<name>A0ACC0Z3C9_9ROSI</name>
<gene>
    <name evidence="1" type="ORF">Pint_06180</name>
</gene>
<reference evidence="2" key="1">
    <citation type="journal article" date="2023" name="G3 (Bethesda)">
        <title>Genome assembly and association tests identify interacting loci associated with vigor, precocity, and sex in interspecific pistachio rootstocks.</title>
        <authorList>
            <person name="Palmer W."/>
            <person name="Jacygrad E."/>
            <person name="Sagayaradj S."/>
            <person name="Cavanaugh K."/>
            <person name="Han R."/>
            <person name="Bertier L."/>
            <person name="Beede B."/>
            <person name="Kafkas S."/>
            <person name="Golino D."/>
            <person name="Preece J."/>
            <person name="Michelmore R."/>
        </authorList>
    </citation>
    <scope>NUCLEOTIDE SEQUENCE [LARGE SCALE GENOMIC DNA]</scope>
</reference>
<organism evidence="1 2">
    <name type="scientific">Pistacia integerrima</name>
    <dbReference type="NCBI Taxonomy" id="434235"/>
    <lineage>
        <taxon>Eukaryota</taxon>
        <taxon>Viridiplantae</taxon>
        <taxon>Streptophyta</taxon>
        <taxon>Embryophyta</taxon>
        <taxon>Tracheophyta</taxon>
        <taxon>Spermatophyta</taxon>
        <taxon>Magnoliopsida</taxon>
        <taxon>eudicotyledons</taxon>
        <taxon>Gunneridae</taxon>
        <taxon>Pentapetalae</taxon>
        <taxon>rosids</taxon>
        <taxon>malvids</taxon>
        <taxon>Sapindales</taxon>
        <taxon>Anacardiaceae</taxon>
        <taxon>Pistacia</taxon>
    </lineage>
</organism>
<comment type="caution">
    <text evidence="1">The sequence shown here is derived from an EMBL/GenBank/DDBJ whole genome shotgun (WGS) entry which is preliminary data.</text>
</comment>
<evidence type="ECO:0000313" key="1">
    <source>
        <dbReference type="EMBL" id="KAJ0044838.1"/>
    </source>
</evidence>
<accession>A0ACC0Z3C9</accession>
<evidence type="ECO:0000313" key="2">
    <source>
        <dbReference type="Proteomes" id="UP001163603"/>
    </source>
</evidence>
<sequence>MYFILLQIGFSKDESIGESWKLVIDNKKLGESVLESIIGNNGVSSAAKKNLAERFSRLLNDGQEESEADSCAKQFKGLDIDIIQVETGEV</sequence>
<keyword evidence="2" id="KW-1185">Reference proteome</keyword>
<dbReference type="Proteomes" id="UP001163603">
    <property type="component" value="Chromosome 3"/>
</dbReference>
<proteinExistence type="predicted"/>
<dbReference type="EMBL" id="CM047738">
    <property type="protein sequence ID" value="KAJ0044838.1"/>
    <property type="molecule type" value="Genomic_DNA"/>
</dbReference>